<keyword evidence="5 9" id="KW-0067">ATP-binding</keyword>
<dbReference type="SUPFAM" id="SSF55271">
    <property type="entry name" value="DNA repair protein MutS, domain I"/>
    <property type="match status" value="1"/>
</dbReference>
<comment type="similarity">
    <text evidence="1 9 10">Belongs to the DNA mismatch repair MutS family.</text>
</comment>
<evidence type="ECO:0000256" key="9">
    <source>
        <dbReference type="HAMAP-Rule" id="MF_00096"/>
    </source>
</evidence>
<dbReference type="InterPro" id="IPR027417">
    <property type="entry name" value="P-loop_NTPase"/>
</dbReference>
<protein>
    <recommendedName>
        <fullName evidence="2 9">DNA mismatch repair protein MutS</fullName>
    </recommendedName>
</protein>
<evidence type="ECO:0000256" key="5">
    <source>
        <dbReference type="ARBA" id="ARBA00022840"/>
    </source>
</evidence>
<dbReference type="InterPro" id="IPR007696">
    <property type="entry name" value="DNA_mismatch_repair_MutS_core"/>
</dbReference>
<dbReference type="SMART" id="SM00534">
    <property type="entry name" value="MUTSac"/>
    <property type="match status" value="1"/>
</dbReference>
<dbReference type="FunFam" id="3.40.50.300:FF:000870">
    <property type="entry name" value="MutS protein homolog 4"/>
    <property type="match status" value="1"/>
</dbReference>
<dbReference type="SMART" id="SM00533">
    <property type="entry name" value="MUTSd"/>
    <property type="match status" value="1"/>
</dbReference>
<dbReference type="GO" id="GO:0030983">
    <property type="term" value="F:mismatched DNA binding"/>
    <property type="evidence" value="ECO:0007669"/>
    <property type="project" value="InterPro"/>
</dbReference>
<dbReference type="SUPFAM" id="SSF48334">
    <property type="entry name" value="DNA repair protein MutS, domain III"/>
    <property type="match status" value="1"/>
</dbReference>
<dbReference type="CDD" id="cd03284">
    <property type="entry name" value="ABC_MutS1"/>
    <property type="match status" value="1"/>
</dbReference>
<evidence type="ECO:0000256" key="1">
    <source>
        <dbReference type="ARBA" id="ARBA00006271"/>
    </source>
</evidence>
<dbReference type="InterPro" id="IPR000432">
    <property type="entry name" value="DNA_mismatch_repair_MutS_C"/>
</dbReference>
<evidence type="ECO:0000259" key="12">
    <source>
        <dbReference type="PROSITE" id="PS00486"/>
    </source>
</evidence>
<accession>A0A2K8UAB5</accession>
<dbReference type="InterPro" id="IPR036187">
    <property type="entry name" value="DNA_mismatch_repair_MutS_sf"/>
</dbReference>
<dbReference type="InterPro" id="IPR005748">
    <property type="entry name" value="DNA_mismatch_repair_MutS"/>
</dbReference>
<dbReference type="Pfam" id="PF05188">
    <property type="entry name" value="MutS_II"/>
    <property type="match status" value="1"/>
</dbReference>
<dbReference type="Pfam" id="PF05190">
    <property type="entry name" value="MutS_IV"/>
    <property type="match status" value="1"/>
</dbReference>
<dbReference type="Gene3D" id="3.30.420.110">
    <property type="entry name" value="MutS, connector domain"/>
    <property type="match status" value="1"/>
</dbReference>
<proteinExistence type="inferred from homology"/>
<evidence type="ECO:0000256" key="7">
    <source>
        <dbReference type="ARBA" id="ARBA00023204"/>
    </source>
</evidence>
<evidence type="ECO:0000256" key="2">
    <source>
        <dbReference type="ARBA" id="ARBA00021982"/>
    </source>
</evidence>
<dbReference type="PIRSF" id="PIRSF037677">
    <property type="entry name" value="DNA_mis_repair_Msh6"/>
    <property type="match status" value="1"/>
</dbReference>
<dbReference type="InterPro" id="IPR045076">
    <property type="entry name" value="MutS"/>
</dbReference>
<dbReference type="InterPro" id="IPR017261">
    <property type="entry name" value="DNA_mismatch_repair_MutS/MSH"/>
</dbReference>
<dbReference type="GO" id="GO:0006298">
    <property type="term" value="P:mismatch repair"/>
    <property type="evidence" value="ECO:0007669"/>
    <property type="project" value="UniProtKB-UniRule"/>
</dbReference>
<dbReference type="PANTHER" id="PTHR11361">
    <property type="entry name" value="DNA MISMATCH REPAIR PROTEIN MUTS FAMILY MEMBER"/>
    <property type="match status" value="1"/>
</dbReference>
<keyword evidence="3 9" id="KW-0547">Nucleotide-binding</keyword>
<dbReference type="RefSeq" id="WP_100920092.1">
    <property type="nucleotide sequence ID" value="NZ_CP020370.1"/>
</dbReference>
<keyword evidence="4 9" id="KW-0227">DNA damage</keyword>
<dbReference type="PROSITE" id="PS00486">
    <property type="entry name" value="DNA_MISMATCH_REPAIR_2"/>
    <property type="match status" value="1"/>
</dbReference>
<dbReference type="Proteomes" id="UP000232638">
    <property type="component" value="Chromosome"/>
</dbReference>
<keyword evidence="14" id="KW-1185">Reference proteome</keyword>
<dbReference type="Pfam" id="PF00488">
    <property type="entry name" value="MutS_V"/>
    <property type="match status" value="1"/>
</dbReference>
<dbReference type="GO" id="GO:0003684">
    <property type="term" value="F:damaged DNA binding"/>
    <property type="evidence" value="ECO:0007669"/>
    <property type="project" value="UniProtKB-UniRule"/>
</dbReference>
<evidence type="ECO:0000256" key="11">
    <source>
        <dbReference type="SAM" id="MobiDB-lite"/>
    </source>
</evidence>
<dbReference type="GO" id="GO:0005524">
    <property type="term" value="F:ATP binding"/>
    <property type="evidence" value="ECO:0007669"/>
    <property type="project" value="UniProtKB-UniRule"/>
</dbReference>
<dbReference type="SUPFAM" id="SSF53150">
    <property type="entry name" value="DNA repair protein MutS, domain II"/>
    <property type="match status" value="1"/>
</dbReference>
<dbReference type="AlphaFoldDB" id="A0A2K8UAB5"/>
<dbReference type="KEGG" id="tsy:THSYN_16335"/>
<evidence type="ECO:0000256" key="4">
    <source>
        <dbReference type="ARBA" id="ARBA00022763"/>
    </source>
</evidence>
<dbReference type="NCBIfam" id="NF003810">
    <property type="entry name" value="PRK05399.1"/>
    <property type="match status" value="1"/>
</dbReference>
<dbReference type="SUPFAM" id="SSF52540">
    <property type="entry name" value="P-loop containing nucleoside triphosphate hydrolases"/>
    <property type="match status" value="1"/>
</dbReference>
<dbReference type="InterPro" id="IPR036678">
    <property type="entry name" value="MutS_con_dom_sf"/>
</dbReference>
<feature type="domain" description="DNA mismatch repair proteins mutS family" evidence="12">
    <location>
        <begin position="698"/>
        <end position="714"/>
    </location>
</feature>
<dbReference type="InterPro" id="IPR007695">
    <property type="entry name" value="DNA_mismatch_repair_MutS-lik_N"/>
</dbReference>
<evidence type="ECO:0000256" key="6">
    <source>
        <dbReference type="ARBA" id="ARBA00023125"/>
    </source>
</evidence>
<dbReference type="Gene3D" id="3.40.50.300">
    <property type="entry name" value="P-loop containing nucleotide triphosphate hydrolases"/>
    <property type="match status" value="1"/>
</dbReference>
<dbReference type="Gene3D" id="6.10.140.430">
    <property type="match status" value="1"/>
</dbReference>
<feature type="compositionally biased region" description="Pro residues" evidence="11">
    <location>
        <begin position="829"/>
        <end position="839"/>
    </location>
</feature>
<feature type="region of interest" description="Disordered" evidence="11">
    <location>
        <begin position="815"/>
        <end position="840"/>
    </location>
</feature>
<dbReference type="Pfam" id="PF05192">
    <property type="entry name" value="MutS_III"/>
    <property type="match status" value="1"/>
</dbReference>
<dbReference type="Pfam" id="PF01624">
    <property type="entry name" value="MutS_I"/>
    <property type="match status" value="1"/>
</dbReference>
<dbReference type="PANTHER" id="PTHR11361:SF34">
    <property type="entry name" value="DNA MISMATCH REPAIR PROTEIN MSH1, MITOCHONDRIAL"/>
    <property type="match status" value="1"/>
</dbReference>
<dbReference type="EMBL" id="CP020370">
    <property type="protein sequence ID" value="AUB82359.1"/>
    <property type="molecule type" value="Genomic_DNA"/>
</dbReference>
<reference evidence="13 14" key="1">
    <citation type="submission" date="2017-03" db="EMBL/GenBank/DDBJ databases">
        <title>Complete genome sequence of Candidatus 'Thiodictyon syntrophicum' sp. nov. strain Cad16T, a photolithoautotroph purple sulfur bacterium isolated from an alpine meromictic lake.</title>
        <authorList>
            <person name="Luedin S.M."/>
            <person name="Pothier J.F."/>
            <person name="Danza F."/>
            <person name="Storelli N."/>
            <person name="Wittwer M."/>
            <person name="Tonolla M."/>
        </authorList>
    </citation>
    <scope>NUCLEOTIDE SEQUENCE [LARGE SCALE GENOMIC DNA]</scope>
    <source>
        <strain evidence="13 14">Cad16T</strain>
    </source>
</reference>
<evidence type="ECO:0000313" key="13">
    <source>
        <dbReference type="EMBL" id="AUB82359.1"/>
    </source>
</evidence>
<dbReference type="Gene3D" id="3.40.1170.10">
    <property type="entry name" value="DNA repair protein MutS, domain I"/>
    <property type="match status" value="1"/>
</dbReference>
<evidence type="ECO:0000313" key="14">
    <source>
        <dbReference type="Proteomes" id="UP000232638"/>
    </source>
</evidence>
<evidence type="ECO:0000256" key="3">
    <source>
        <dbReference type="ARBA" id="ARBA00022741"/>
    </source>
</evidence>
<dbReference type="InterPro" id="IPR007860">
    <property type="entry name" value="DNA_mmatch_repair_MutS_con_dom"/>
</dbReference>
<keyword evidence="6 9" id="KW-0238">DNA-binding</keyword>
<dbReference type="GO" id="GO:0005829">
    <property type="term" value="C:cytosol"/>
    <property type="evidence" value="ECO:0007669"/>
    <property type="project" value="TreeGrafter"/>
</dbReference>
<dbReference type="HAMAP" id="MF_00096">
    <property type="entry name" value="MutS"/>
    <property type="match status" value="1"/>
</dbReference>
<evidence type="ECO:0000256" key="8">
    <source>
        <dbReference type="ARBA" id="ARBA00024647"/>
    </source>
</evidence>
<dbReference type="FunFam" id="3.40.1170.10:FF:000001">
    <property type="entry name" value="DNA mismatch repair protein MutS"/>
    <property type="match status" value="1"/>
</dbReference>
<dbReference type="Gene3D" id="1.10.1420.10">
    <property type="match status" value="2"/>
</dbReference>
<comment type="function">
    <text evidence="8 9">This protein is involved in the repair of mismatches in DNA. It is possible that it carries out the mismatch recognition step. This protein has a weak ATPase activity.</text>
</comment>
<dbReference type="GO" id="GO:0140664">
    <property type="term" value="F:ATP-dependent DNA damage sensor activity"/>
    <property type="evidence" value="ECO:0007669"/>
    <property type="project" value="InterPro"/>
</dbReference>
<gene>
    <name evidence="9" type="primary">mutS</name>
    <name evidence="13" type="ORF">THSYN_16335</name>
</gene>
<dbReference type="InterPro" id="IPR007861">
    <property type="entry name" value="DNA_mismatch_repair_MutS_clamp"/>
</dbReference>
<name>A0A2K8UAB5_9GAMM</name>
<organism evidence="13 14">
    <name type="scientific">Candidatus Thiodictyon syntrophicum</name>
    <dbReference type="NCBI Taxonomy" id="1166950"/>
    <lineage>
        <taxon>Bacteria</taxon>
        <taxon>Pseudomonadati</taxon>
        <taxon>Pseudomonadota</taxon>
        <taxon>Gammaproteobacteria</taxon>
        <taxon>Chromatiales</taxon>
        <taxon>Chromatiaceae</taxon>
        <taxon>Thiodictyon</taxon>
    </lineage>
</organism>
<dbReference type="NCBIfam" id="TIGR01070">
    <property type="entry name" value="mutS1"/>
    <property type="match status" value="1"/>
</dbReference>
<feature type="binding site" evidence="9">
    <location>
        <begin position="624"/>
        <end position="631"/>
    </location>
    <ligand>
        <name>ATP</name>
        <dbReference type="ChEBI" id="CHEBI:30616"/>
    </ligand>
</feature>
<dbReference type="InterPro" id="IPR016151">
    <property type="entry name" value="DNA_mismatch_repair_MutS_N"/>
</dbReference>
<dbReference type="OrthoDB" id="9802448at2"/>
<sequence length="868" mass="93942">MSHACGSENNLLQHTPVIQQYLGFKAQHPGMLLFFRMGDFYELFFEDAERAAALLDITLTKRGTSAGQPIPMAGVPYHAAEGYLARLVRKGVSVAICEQIGDPATTKGPVERRVLRIVTPGTLTDDALLDERQENLLVAIAESAAGAPPGFGLAVLELSSGRFSVLELESMEALASELARLRPAEVLLAEDSQLPAALGLERGLTRRPAWHLDADSGERLLCEQFGTRDLTGFGCAGLRLAVGAAGCLLQYVRDTQRAALPHLRGLTTESRDAAVILDAATRRNLELTESLSGRAEHTLAGVLDHTATAMGSRLLRRRLARPLRDQAAVRARHQALAALIDAAAGAPLRDLLTGIGDLERILARVALGTARPRDLAVLRDSFALCPDLGTLLAAIDDPLLADLHAQLGEHPDLVALLNRAILPQPPLLIRDGGVIAPGYDSDLDQLRALSTNADQFLLDLELRERERTGIATLKVGYNRVHGYYIELGRARADQVPPDYVRRQTLKGAERYITPELKRFEDEVLGARERSLAREKALYEALLATLRDAIDALQVSAAAIAQIDVMVNLALRAQALDWSRPSLTDEAIIEITDGRHPVVERVLDRPFVPNGLRLDGRRRMLVITGPNMGGKSTYMRQCALIVLLAYAGSFVPARAATLGPVDRVFSRIGAADDLAGGRSTFMVEMEETANILNNATAQSLVLMDEVGRGTSTFDGLSLAWSCGVELATRIRAYTLFATHYFELTTLPDEYPGIANVHLDAVEHGASIVFLHALLEGPANQSYGLAVAALAGVPPGVITRARGRLRELEDAARRHAEQGSRQLSLFLPEPQRAPDPPPEPPACAALRAIEPDELTPKAALDALYRLKGLL</sequence>
<evidence type="ECO:0000256" key="10">
    <source>
        <dbReference type="RuleBase" id="RU003756"/>
    </source>
</evidence>
<keyword evidence="7 9" id="KW-0234">DNA repair</keyword>
<dbReference type="FunFam" id="1.10.1420.10:FF:000002">
    <property type="entry name" value="DNA mismatch repair protein MutS"/>
    <property type="match status" value="1"/>
</dbReference>